<dbReference type="PANTHER" id="PTHR30349">
    <property type="entry name" value="PHAGE INTEGRASE-RELATED"/>
    <property type="match status" value="1"/>
</dbReference>
<dbReference type="Pfam" id="PF00589">
    <property type="entry name" value="Phage_integrase"/>
    <property type="match status" value="1"/>
</dbReference>
<evidence type="ECO:0000256" key="5">
    <source>
        <dbReference type="ARBA" id="ARBA00023163"/>
    </source>
</evidence>
<dbReference type="InterPro" id="IPR011010">
    <property type="entry name" value="DNA_brk_join_enz"/>
</dbReference>
<evidence type="ECO:0000256" key="6">
    <source>
        <dbReference type="ARBA" id="ARBA00023172"/>
    </source>
</evidence>
<dbReference type="EMBL" id="FMBC01000078">
    <property type="protein sequence ID" value="SCC68706.1"/>
    <property type="molecule type" value="Genomic_DNA"/>
</dbReference>
<evidence type="ECO:0000256" key="3">
    <source>
        <dbReference type="ARBA" id="ARBA00022908"/>
    </source>
</evidence>
<dbReference type="OrthoDB" id="9801717at2"/>
<dbReference type="InterPro" id="IPR002104">
    <property type="entry name" value="Integrase_catalytic"/>
</dbReference>
<dbReference type="GO" id="GO:0006310">
    <property type="term" value="P:DNA recombination"/>
    <property type="evidence" value="ECO:0007669"/>
    <property type="project" value="UniProtKB-KW"/>
</dbReference>
<evidence type="ECO:0000313" key="9">
    <source>
        <dbReference type="Proteomes" id="UP000198515"/>
    </source>
</evidence>
<dbReference type="Gene3D" id="1.10.443.10">
    <property type="entry name" value="Intergrase catalytic core"/>
    <property type="match status" value="1"/>
</dbReference>
<dbReference type="GO" id="GO:0003677">
    <property type="term" value="F:DNA binding"/>
    <property type="evidence" value="ECO:0007669"/>
    <property type="project" value="InterPro"/>
</dbReference>
<keyword evidence="9" id="KW-1185">Reference proteome</keyword>
<reference evidence="9" key="1">
    <citation type="submission" date="2016-08" db="EMBL/GenBank/DDBJ databases">
        <authorList>
            <person name="Varghese N."/>
            <person name="Submissions Spin"/>
        </authorList>
    </citation>
    <scope>NUCLEOTIDE SEQUENCE [LARGE SCALE GENOMIC DNA]</scope>
    <source>
        <strain evidence="9">REICA_142</strain>
    </source>
</reference>
<dbReference type="PANTHER" id="PTHR30349:SF62">
    <property type="entry name" value="TYPE 1 FIMBRIAE REGULATORY PROTEIN FIMB-RELATED"/>
    <property type="match status" value="1"/>
</dbReference>
<dbReference type="AlphaFoldDB" id="A0A1C4GKN8"/>
<organism evidence="8 9">
    <name type="scientific">Kosakonia oryziphila</name>
    <dbReference type="NCBI Taxonomy" id="1005667"/>
    <lineage>
        <taxon>Bacteria</taxon>
        <taxon>Pseudomonadati</taxon>
        <taxon>Pseudomonadota</taxon>
        <taxon>Gammaproteobacteria</taxon>
        <taxon>Enterobacterales</taxon>
        <taxon>Enterobacteriaceae</taxon>
        <taxon>Kosakonia</taxon>
    </lineage>
</organism>
<evidence type="ECO:0000256" key="1">
    <source>
        <dbReference type="ARBA" id="ARBA00008857"/>
    </source>
</evidence>
<keyword evidence="5" id="KW-0804">Transcription</keyword>
<dbReference type="InterPro" id="IPR050090">
    <property type="entry name" value="Tyrosine_recombinase_XerCD"/>
</dbReference>
<keyword evidence="4" id="KW-0805">Transcription regulation</keyword>
<evidence type="ECO:0000256" key="2">
    <source>
        <dbReference type="ARBA" id="ARBA00022558"/>
    </source>
</evidence>
<feature type="domain" description="Tyr recombinase" evidence="7">
    <location>
        <begin position="1"/>
        <end position="182"/>
    </location>
</feature>
<dbReference type="Proteomes" id="UP000198515">
    <property type="component" value="Unassembled WGS sequence"/>
</dbReference>
<keyword evidence="6" id="KW-0233">DNA recombination</keyword>
<dbReference type="InterPro" id="IPR013762">
    <property type="entry name" value="Integrase-like_cat_sf"/>
</dbReference>
<protein>
    <submittedName>
        <fullName evidence="8">Type 1 fimbriae regulatory protein FimB</fullName>
    </submittedName>
</protein>
<comment type="similarity">
    <text evidence="1">Belongs to the 'phage' integrase family.</text>
</comment>
<name>A0A1C4GKN8_9ENTR</name>
<evidence type="ECO:0000256" key="4">
    <source>
        <dbReference type="ARBA" id="ARBA00023015"/>
    </source>
</evidence>
<gene>
    <name evidence="8" type="ORF">GA0061070_10783</name>
</gene>
<accession>A0A1C4GKN8</accession>
<dbReference type="PROSITE" id="PS51898">
    <property type="entry name" value="TYR_RECOMBINASE"/>
    <property type="match status" value="1"/>
</dbReference>
<evidence type="ECO:0000313" key="8">
    <source>
        <dbReference type="EMBL" id="SCC68706.1"/>
    </source>
</evidence>
<evidence type="ECO:0000259" key="7">
    <source>
        <dbReference type="PROSITE" id="PS51898"/>
    </source>
</evidence>
<dbReference type="GO" id="GO:0015074">
    <property type="term" value="P:DNA integration"/>
    <property type="evidence" value="ECO:0007669"/>
    <property type="project" value="UniProtKB-KW"/>
</dbReference>
<dbReference type="NCBIfam" id="NF007370">
    <property type="entry name" value="PRK09870.1"/>
    <property type="match status" value="1"/>
</dbReference>
<proteinExistence type="inferred from homology"/>
<dbReference type="SUPFAM" id="SSF56349">
    <property type="entry name" value="DNA breaking-rejoining enzymes"/>
    <property type="match status" value="1"/>
</dbReference>
<keyword evidence="3" id="KW-0229">DNA integration</keyword>
<sequence>MKRKYLTIDEINALLKTIMLKSKSARDYCMVNMAFIHGLRVSELTALKLEDYDPLSQKIYIKRLKGGLSTSHPLLPAENKILKKWLEERKSFPGNNLPWLFLSHQGKKLSRQRFYQLLSDYGRLACLPVNVHPHMLRHACGYTLAELGNDTRLIQDYLGHRNIQHTVLYTAANSARFKNAWIKRKC</sequence>
<keyword evidence="2" id="KW-1029">Fimbrium biogenesis</keyword>